<keyword evidence="3" id="KW-1185">Reference proteome</keyword>
<organism evidence="2 3">
    <name type="scientific">Phytophthora sojae (strain P6497)</name>
    <name type="common">Soybean stem and root rot agent</name>
    <name type="synonym">Phytophthora megasperma f. sp. glycines</name>
    <dbReference type="NCBI Taxonomy" id="1094619"/>
    <lineage>
        <taxon>Eukaryota</taxon>
        <taxon>Sar</taxon>
        <taxon>Stramenopiles</taxon>
        <taxon>Oomycota</taxon>
        <taxon>Peronosporomycetes</taxon>
        <taxon>Peronosporales</taxon>
        <taxon>Peronosporaceae</taxon>
        <taxon>Phytophthora</taxon>
    </lineage>
</organism>
<protein>
    <submittedName>
        <fullName evidence="2">Uncharacterized protein</fullName>
    </submittedName>
</protein>
<reference evidence="2 3" key="1">
    <citation type="journal article" date="2006" name="Science">
        <title>Phytophthora genome sequences uncover evolutionary origins and mechanisms of pathogenesis.</title>
        <authorList>
            <person name="Tyler B.M."/>
            <person name="Tripathy S."/>
            <person name="Zhang X."/>
            <person name="Dehal P."/>
            <person name="Jiang R.H."/>
            <person name="Aerts A."/>
            <person name="Arredondo F.D."/>
            <person name="Baxter L."/>
            <person name="Bensasson D."/>
            <person name="Beynon J.L."/>
            <person name="Chapman J."/>
            <person name="Damasceno C.M."/>
            <person name="Dorrance A.E."/>
            <person name="Dou D."/>
            <person name="Dickerman A.W."/>
            <person name="Dubchak I.L."/>
            <person name="Garbelotto M."/>
            <person name="Gijzen M."/>
            <person name="Gordon S.G."/>
            <person name="Govers F."/>
            <person name="Grunwald N.J."/>
            <person name="Huang W."/>
            <person name="Ivors K.L."/>
            <person name="Jones R.W."/>
            <person name="Kamoun S."/>
            <person name="Krampis K."/>
            <person name="Lamour K.H."/>
            <person name="Lee M.K."/>
            <person name="McDonald W.H."/>
            <person name="Medina M."/>
            <person name="Meijer H.J."/>
            <person name="Nordberg E.K."/>
            <person name="Maclean D.J."/>
            <person name="Ospina-Giraldo M.D."/>
            <person name="Morris P.F."/>
            <person name="Phuntumart V."/>
            <person name="Putnam N.H."/>
            <person name="Rash S."/>
            <person name="Rose J.K."/>
            <person name="Sakihama Y."/>
            <person name="Salamov A.A."/>
            <person name="Savidor A."/>
            <person name="Scheuring C.F."/>
            <person name="Smith B.M."/>
            <person name="Sobral B.W."/>
            <person name="Terry A."/>
            <person name="Torto-Alalibo T.A."/>
            <person name="Win J."/>
            <person name="Xu Z."/>
            <person name="Zhang H."/>
            <person name="Grigoriev I.V."/>
            <person name="Rokhsar D.S."/>
            <person name="Boore J.L."/>
        </authorList>
    </citation>
    <scope>NUCLEOTIDE SEQUENCE [LARGE SCALE GENOMIC DNA]</scope>
    <source>
        <strain evidence="2 3">P6497</strain>
    </source>
</reference>
<evidence type="ECO:0000256" key="1">
    <source>
        <dbReference type="SAM" id="MobiDB-lite"/>
    </source>
</evidence>
<gene>
    <name evidence="2" type="ORF">PHYSODRAFT_322793</name>
</gene>
<dbReference type="EMBL" id="JH159151">
    <property type="protein sequence ID" value="EGZ29255.1"/>
    <property type="molecule type" value="Genomic_DNA"/>
</dbReference>
<dbReference type="KEGG" id="psoj:PHYSODRAFT_322793"/>
<accession>G4YMQ8</accession>
<dbReference type="InParanoid" id="G4YMQ8"/>
<dbReference type="GeneID" id="20644853"/>
<dbReference type="RefSeq" id="XP_009516530.1">
    <property type="nucleotide sequence ID" value="XM_009518235.1"/>
</dbReference>
<name>G4YMQ8_PHYSP</name>
<proteinExistence type="predicted"/>
<dbReference type="AlphaFoldDB" id="G4YMQ8"/>
<evidence type="ECO:0000313" key="3">
    <source>
        <dbReference type="Proteomes" id="UP000002640"/>
    </source>
</evidence>
<evidence type="ECO:0000313" key="2">
    <source>
        <dbReference type="EMBL" id="EGZ29255.1"/>
    </source>
</evidence>
<feature type="region of interest" description="Disordered" evidence="1">
    <location>
        <begin position="95"/>
        <end position="154"/>
    </location>
</feature>
<dbReference type="Proteomes" id="UP000002640">
    <property type="component" value="Unassembled WGS sequence"/>
</dbReference>
<sequence length="154" mass="16210">MSAAGSGSAIDAIDAAVDYDGQLKAPAQVASLRKAAAKQRFCDGNPSNPGGVSTKETGSVWEGARLKIHALARDIALARPAASRSPMLFWRRLASSTPPGWGFSASAAPSARGETRRAKSRASQRRPENGNGIKPRQLPAVKWPDFCTGGRPSR</sequence>